<sequence length="251" mass="27167">MYFSIFGGQSDRVKFVTSHLLDKIHILEGHDLYSAVLARVSKILERGSWSDRALDRALDFLEDFVERAATGHRGGRLHSRCDEDARGETSIDMVLGGSAEAVGEHTFASAELDAKIVDTGRASFAIGSASFLAAAEGGAQYATTDAFCEVDGADFVFTKTRTVTGKNWEETTTQVFAVDFADLTLRNPLIITPESSYRVGSYQHVSDGNVAEVDFDVEVRAEHTYADVYAGALTIEDSYSGSLIEATLAIG</sequence>
<dbReference type="Proteomes" id="UP000607796">
    <property type="component" value="Unassembled WGS sequence"/>
</dbReference>
<proteinExistence type="predicted"/>
<protein>
    <submittedName>
        <fullName evidence="1">Uncharacterized protein</fullName>
    </submittedName>
</protein>
<organism evidence="1 2">
    <name type="scientific">Salipiger mangrovisoli</name>
    <dbReference type="NCBI Taxonomy" id="2865933"/>
    <lineage>
        <taxon>Bacteria</taxon>
        <taxon>Pseudomonadati</taxon>
        <taxon>Pseudomonadota</taxon>
        <taxon>Alphaproteobacteria</taxon>
        <taxon>Rhodobacterales</taxon>
        <taxon>Roseobacteraceae</taxon>
        <taxon>Salipiger</taxon>
    </lineage>
</organism>
<comment type="caution">
    <text evidence="1">The sequence shown here is derived from an EMBL/GenBank/DDBJ whole genome shotgun (WGS) entry which is preliminary data.</text>
</comment>
<keyword evidence="2" id="KW-1185">Reference proteome</keyword>
<dbReference type="EMBL" id="JADFFK010000011">
    <property type="protein sequence ID" value="MBE9638199.1"/>
    <property type="molecule type" value="Genomic_DNA"/>
</dbReference>
<accession>A0ABR9X3N4</accession>
<gene>
    <name evidence="1" type="ORF">IQ782_15205</name>
</gene>
<name>A0ABR9X3N4_9RHOB</name>
<reference evidence="1 2" key="1">
    <citation type="journal article" date="2021" name="Int. J. Syst. Evol. Microbiol.">
        <title>Salipiger mangrovisoli sp. nov., isolated from mangrove soil and the proposal for the reclassification of Paraphaeobacter pallidus as Salipiger pallidus comb. nov.</title>
        <authorList>
            <person name="Du J."/>
            <person name="Liu Y."/>
            <person name="Pei T."/>
            <person name="Deng M.R."/>
            <person name="Zhu H."/>
        </authorList>
    </citation>
    <scope>NUCLEOTIDE SEQUENCE [LARGE SCALE GENOMIC DNA]</scope>
    <source>
        <strain evidence="1 2">6D45A</strain>
    </source>
</reference>
<evidence type="ECO:0000313" key="1">
    <source>
        <dbReference type="EMBL" id="MBE9638199.1"/>
    </source>
</evidence>
<evidence type="ECO:0000313" key="2">
    <source>
        <dbReference type="Proteomes" id="UP000607796"/>
    </source>
</evidence>